<evidence type="ECO:0000313" key="3">
    <source>
        <dbReference type="Proteomes" id="UP001151760"/>
    </source>
</evidence>
<organism evidence="2 3">
    <name type="scientific">Tanacetum coccineum</name>
    <dbReference type="NCBI Taxonomy" id="301880"/>
    <lineage>
        <taxon>Eukaryota</taxon>
        <taxon>Viridiplantae</taxon>
        <taxon>Streptophyta</taxon>
        <taxon>Embryophyta</taxon>
        <taxon>Tracheophyta</taxon>
        <taxon>Spermatophyta</taxon>
        <taxon>Magnoliopsida</taxon>
        <taxon>eudicotyledons</taxon>
        <taxon>Gunneridae</taxon>
        <taxon>Pentapetalae</taxon>
        <taxon>asterids</taxon>
        <taxon>campanulids</taxon>
        <taxon>Asterales</taxon>
        <taxon>Asteraceae</taxon>
        <taxon>Asteroideae</taxon>
        <taxon>Anthemideae</taxon>
        <taxon>Anthemidinae</taxon>
        <taxon>Tanacetum</taxon>
    </lineage>
</organism>
<feature type="compositionally biased region" description="Basic and acidic residues" evidence="1">
    <location>
        <begin position="53"/>
        <end position="77"/>
    </location>
</feature>
<sequence>MMTEIFQAFKGQSSTPFSSVSQTTLVITEGLENVRRENITQVVTKEPLFQTKGETDDMETKGTEDKVKKEQEPERPTRSIPISIVRPLMRPNLELEMMNSPSTIKLTDTTLEIHISQPLGPEQLKPSSKKLVPASKEVCPDPDAPILVPYEINGKTFQLSEEQIQAHMDKEEKIKKAAEEAKMFEMTKTKSAVPAPIREQASSQSLGRNRKHMELEPKIKVPGLECNRSVPEGVPFVNNM</sequence>
<protein>
    <submittedName>
        <fullName evidence="2">Uncharacterized protein</fullName>
    </submittedName>
</protein>
<comment type="caution">
    <text evidence="2">The sequence shown here is derived from an EMBL/GenBank/DDBJ whole genome shotgun (WGS) entry which is preliminary data.</text>
</comment>
<feature type="region of interest" description="Disordered" evidence="1">
    <location>
        <begin position="52"/>
        <end position="77"/>
    </location>
</feature>
<keyword evidence="3" id="KW-1185">Reference proteome</keyword>
<name>A0ABQ5ALW2_9ASTR</name>
<reference evidence="2" key="1">
    <citation type="journal article" date="2022" name="Int. J. Mol. Sci.">
        <title>Draft Genome of Tanacetum Coccineum: Genomic Comparison of Closely Related Tanacetum-Family Plants.</title>
        <authorList>
            <person name="Yamashiro T."/>
            <person name="Shiraishi A."/>
            <person name="Nakayama K."/>
            <person name="Satake H."/>
        </authorList>
    </citation>
    <scope>NUCLEOTIDE SEQUENCE</scope>
</reference>
<evidence type="ECO:0000256" key="1">
    <source>
        <dbReference type="SAM" id="MobiDB-lite"/>
    </source>
</evidence>
<proteinExistence type="predicted"/>
<dbReference type="Proteomes" id="UP001151760">
    <property type="component" value="Unassembled WGS sequence"/>
</dbReference>
<gene>
    <name evidence="2" type="ORF">Tco_0838127</name>
</gene>
<feature type="region of interest" description="Disordered" evidence="1">
    <location>
        <begin position="188"/>
        <end position="208"/>
    </location>
</feature>
<accession>A0ABQ5ALW2</accession>
<dbReference type="EMBL" id="BQNB010012446">
    <property type="protein sequence ID" value="GJT03665.1"/>
    <property type="molecule type" value="Genomic_DNA"/>
</dbReference>
<reference evidence="2" key="2">
    <citation type="submission" date="2022-01" db="EMBL/GenBank/DDBJ databases">
        <authorList>
            <person name="Yamashiro T."/>
            <person name="Shiraishi A."/>
            <person name="Satake H."/>
            <person name="Nakayama K."/>
        </authorList>
    </citation>
    <scope>NUCLEOTIDE SEQUENCE</scope>
</reference>
<evidence type="ECO:0000313" key="2">
    <source>
        <dbReference type="EMBL" id="GJT03665.1"/>
    </source>
</evidence>